<evidence type="ECO:0000313" key="2">
    <source>
        <dbReference type="Proteomes" id="UP000299102"/>
    </source>
</evidence>
<gene>
    <name evidence="1" type="ORF">EVAR_81506_1</name>
</gene>
<dbReference type="AlphaFoldDB" id="A0A4C1W0D0"/>
<organism evidence="1 2">
    <name type="scientific">Eumeta variegata</name>
    <name type="common">Bagworm moth</name>
    <name type="synonym">Eumeta japonica</name>
    <dbReference type="NCBI Taxonomy" id="151549"/>
    <lineage>
        <taxon>Eukaryota</taxon>
        <taxon>Metazoa</taxon>
        <taxon>Ecdysozoa</taxon>
        <taxon>Arthropoda</taxon>
        <taxon>Hexapoda</taxon>
        <taxon>Insecta</taxon>
        <taxon>Pterygota</taxon>
        <taxon>Neoptera</taxon>
        <taxon>Endopterygota</taxon>
        <taxon>Lepidoptera</taxon>
        <taxon>Glossata</taxon>
        <taxon>Ditrysia</taxon>
        <taxon>Tineoidea</taxon>
        <taxon>Psychidae</taxon>
        <taxon>Oiketicinae</taxon>
        <taxon>Eumeta</taxon>
    </lineage>
</organism>
<keyword evidence="2" id="KW-1185">Reference proteome</keyword>
<evidence type="ECO:0000313" key="1">
    <source>
        <dbReference type="EMBL" id="GBP44738.1"/>
    </source>
</evidence>
<name>A0A4C1W0D0_EUMVA</name>
<sequence>MQEIAKNTSFTFTREDGVLKIFSSNENRKDHPVQIHCINCEIKKLSSRPALSWRISHACALRQNGVKRGQVALMVCTLQMHQKNHISRGCASSSLQISQIGSRSVKQPFIVAIEGQNKKAISNICNPPLILEFDPLREVVERASVGSFNTPATFVDMTYFLEDVPDWHETYTLNLGNKEESVGQGQGNIEDAPIFLKAASQIAATETADLWAERQSSMHRPPPILVHKPNLFTSQASAADVYAEVMARFITVDLNELTAYDTKTCSAASLAQKLFALSYTYACTHTCIRYDSLSGEDIYIAAKKRKAGFAFQGEYERRLDVCFSTRDRLSINVVNYVARDSLALNREQKLDSPRVHDQHLVFLSWRPPSVTSSRISETASLKLALAWIPDRTKSQNLDLPVTLPILLQDPIALSRVPKITNNPRVPGVRTS</sequence>
<proteinExistence type="predicted"/>
<reference evidence="1 2" key="1">
    <citation type="journal article" date="2019" name="Commun. Biol.">
        <title>The bagworm genome reveals a unique fibroin gene that provides high tensile strength.</title>
        <authorList>
            <person name="Kono N."/>
            <person name="Nakamura H."/>
            <person name="Ohtoshi R."/>
            <person name="Tomita M."/>
            <person name="Numata K."/>
            <person name="Arakawa K."/>
        </authorList>
    </citation>
    <scope>NUCLEOTIDE SEQUENCE [LARGE SCALE GENOMIC DNA]</scope>
</reference>
<dbReference type="EMBL" id="BGZK01000457">
    <property type="protein sequence ID" value="GBP44738.1"/>
    <property type="molecule type" value="Genomic_DNA"/>
</dbReference>
<comment type="caution">
    <text evidence="1">The sequence shown here is derived from an EMBL/GenBank/DDBJ whole genome shotgun (WGS) entry which is preliminary data.</text>
</comment>
<protein>
    <submittedName>
        <fullName evidence="1">Uncharacterized protein</fullName>
    </submittedName>
</protein>
<dbReference type="Proteomes" id="UP000299102">
    <property type="component" value="Unassembled WGS sequence"/>
</dbReference>
<accession>A0A4C1W0D0</accession>